<keyword evidence="3" id="KW-0472">Membrane</keyword>
<protein>
    <recommendedName>
        <fullName evidence="6">Cytochrome P450</fullName>
    </recommendedName>
</protein>
<evidence type="ECO:0000313" key="5">
    <source>
        <dbReference type="Proteomes" id="UP001328107"/>
    </source>
</evidence>
<dbReference type="InterPro" id="IPR001128">
    <property type="entry name" value="Cyt_P450"/>
</dbReference>
<evidence type="ECO:0000256" key="2">
    <source>
        <dbReference type="ARBA" id="ARBA00023033"/>
    </source>
</evidence>
<dbReference type="PANTHER" id="PTHR24284:SF1">
    <property type="entry name" value="CYTOCHROME P450 FAMILY"/>
    <property type="match status" value="1"/>
</dbReference>
<comment type="caution">
    <text evidence="4">The sequence shown here is derived from an EMBL/GenBank/DDBJ whole genome shotgun (WGS) entry which is preliminary data.</text>
</comment>
<comment type="similarity">
    <text evidence="1">Belongs to the cytochrome P450 family.</text>
</comment>
<dbReference type="GO" id="GO:0004497">
    <property type="term" value="F:monooxygenase activity"/>
    <property type="evidence" value="ECO:0007669"/>
    <property type="project" value="UniProtKB-KW"/>
</dbReference>
<organism evidence="4 5">
    <name type="scientific">Pristionchus mayeri</name>
    <dbReference type="NCBI Taxonomy" id="1317129"/>
    <lineage>
        <taxon>Eukaryota</taxon>
        <taxon>Metazoa</taxon>
        <taxon>Ecdysozoa</taxon>
        <taxon>Nematoda</taxon>
        <taxon>Chromadorea</taxon>
        <taxon>Rhabditida</taxon>
        <taxon>Rhabditina</taxon>
        <taxon>Diplogasteromorpha</taxon>
        <taxon>Diplogasteroidea</taxon>
        <taxon>Neodiplogasteridae</taxon>
        <taxon>Pristionchus</taxon>
    </lineage>
</organism>
<name>A0AAN5CLB9_9BILA</name>
<dbReference type="InterPro" id="IPR036396">
    <property type="entry name" value="Cyt_P450_sf"/>
</dbReference>
<dbReference type="PRINTS" id="PR00463">
    <property type="entry name" value="EP450I"/>
</dbReference>
<evidence type="ECO:0000256" key="3">
    <source>
        <dbReference type="SAM" id="Phobius"/>
    </source>
</evidence>
<dbReference type="PANTHER" id="PTHR24284">
    <property type="entry name" value="CYTOCHROME P450 FAMILY"/>
    <property type="match status" value="1"/>
</dbReference>
<keyword evidence="5" id="KW-1185">Reference proteome</keyword>
<accession>A0AAN5CLB9</accession>
<gene>
    <name evidence="4" type="ORF">PMAYCL1PPCAC_16629</name>
</gene>
<dbReference type="GO" id="GO:0005506">
    <property type="term" value="F:iron ion binding"/>
    <property type="evidence" value="ECO:0007669"/>
    <property type="project" value="InterPro"/>
</dbReference>
<evidence type="ECO:0000313" key="4">
    <source>
        <dbReference type="EMBL" id="GMR46435.1"/>
    </source>
</evidence>
<keyword evidence="3" id="KW-1133">Transmembrane helix</keyword>
<dbReference type="SUPFAM" id="SSF48264">
    <property type="entry name" value="Cytochrome P450"/>
    <property type="match status" value="1"/>
</dbReference>
<dbReference type="Pfam" id="PF00067">
    <property type="entry name" value="p450"/>
    <property type="match status" value="1"/>
</dbReference>
<evidence type="ECO:0008006" key="6">
    <source>
        <dbReference type="Google" id="ProtNLM"/>
    </source>
</evidence>
<dbReference type="AlphaFoldDB" id="A0AAN5CLB9"/>
<feature type="non-terminal residue" evidence="4">
    <location>
        <position position="1"/>
    </location>
</feature>
<sequence length="314" mass="36388">SFFLLRLHFSYIRSSATTNTLRVIRKDQLHCRSLAISSSSTSRSSTERSIAWEGSKMECTHCSRPFPYVQITDYEIIKEAFVEKGDDFVGRPTNKVLVEAFSFAPNAGVVNSNGDNWREQRRVAISILRDFGMGKNLMEEQVRSSIAEYLEHLSSIEDKENVDMCWPVQVMVANIINEALFGYRYRHCECEPLMKYVEDFNSFLENLVDSKWMLLGLGFPFLSELPIIGWHVFGKFKASMRKINEYIVENVERALKDYNVEDEPTCFVHAYKQRMAQNAFLEYVSSFYQKIINNVRSIENYKANNVVQETTTTT</sequence>
<dbReference type="InterPro" id="IPR002401">
    <property type="entry name" value="Cyt_P450_E_grp-I"/>
</dbReference>
<evidence type="ECO:0000256" key="1">
    <source>
        <dbReference type="ARBA" id="ARBA00010617"/>
    </source>
</evidence>
<keyword evidence="2" id="KW-0503">Monooxygenase</keyword>
<dbReference type="Gene3D" id="1.10.630.10">
    <property type="entry name" value="Cytochrome P450"/>
    <property type="match status" value="1"/>
</dbReference>
<dbReference type="GO" id="GO:0016705">
    <property type="term" value="F:oxidoreductase activity, acting on paired donors, with incorporation or reduction of molecular oxygen"/>
    <property type="evidence" value="ECO:0007669"/>
    <property type="project" value="InterPro"/>
</dbReference>
<dbReference type="GO" id="GO:0020037">
    <property type="term" value="F:heme binding"/>
    <property type="evidence" value="ECO:0007669"/>
    <property type="project" value="InterPro"/>
</dbReference>
<keyword evidence="3" id="KW-0812">Transmembrane</keyword>
<dbReference type="Proteomes" id="UP001328107">
    <property type="component" value="Unassembled WGS sequence"/>
</dbReference>
<keyword evidence="2" id="KW-0560">Oxidoreductase</keyword>
<reference evidence="5" key="1">
    <citation type="submission" date="2022-10" db="EMBL/GenBank/DDBJ databases">
        <title>Genome assembly of Pristionchus species.</title>
        <authorList>
            <person name="Yoshida K."/>
            <person name="Sommer R.J."/>
        </authorList>
    </citation>
    <scope>NUCLEOTIDE SEQUENCE [LARGE SCALE GENOMIC DNA]</scope>
    <source>
        <strain evidence="5">RS5460</strain>
    </source>
</reference>
<dbReference type="EMBL" id="BTRK01000004">
    <property type="protein sequence ID" value="GMR46435.1"/>
    <property type="molecule type" value="Genomic_DNA"/>
</dbReference>
<proteinExistence type="inferred from homology"/>
<feature type="transmembrane region" description="Helical" evidence="3">
    <location>
        <begin position="212"/>
        <end position="233"/>
    </location>
</feature>